<protein>
    <submittedName>
        <fullName evidence="1">Uncharacterized protein</fullName>
    </submittedName>
</protein>
<name>A0A7S0ZPM5_NOCSC</name>
<sequence>MERAIVCPASVGCSVQILETLLEHGARIVASGSVKRGSTYRFLRNLVSTDLIAALSSGWATAVLLVPGGRWPRVSALMGMRQADPVLQSRRHFTSVFSRASFAMSGFLW</sequence>
<dbReference type="AlphaFoldDB" id="A0A7S0ZPM5"/>
<dbReference type="EMBL" id="HBFQ01004137">
    <property type="protein sequence ID" value="CAD8828521.1"/>
    <property type="molecule type" value="Transcribed_RNA"/>
</dbReference>
<proteinExistence type="predicted"/>
<organism evidence="1">
    <name type="scientific">Noctiluca scintillans</name>
    <name type="common">Sea sparkle</name>
    <name type="synonym">Red tide dinoflagellate</name>
    <dbReference type="NCBI Taxonomy" id="2966"/>
    <lineage>
        <taxon>Eukaryota</taxon>
        <taxon>Sar</taxon>
        <taxon>Alveolata</taxon>
        <taxon>Dinophyceae</taxon>
        <taxon>Noctilucales</taxon>
        <taxon>Noctilucaceae</taxon>
        <taxon>Noctiluca</taxon>
    </lineage>
</organism>
<evidence type="ECO:0000313" key="1">
    <source>
        <dbReference type="EMBL" id="CAD8828521.1"/>
    </source>
</evidence>
<gene>
    <name evidence="1" type="ORF">NSCI0253_LOCUS2867</name>
</gene>
<accession>A0A7S0ZPM5</accession>
<reference evidence="1" key="1">
    <citation type="submission" date="2021-01" db="EMBL/GenBank/DDBJ databases">
        <authorList>
            <person name="Corre E."/>
            <person name="Pelletier E."/>
            <person name="Niang G."/>
            <person name="Scheremetjew M."/>
            <person name="Finn R."/>
            <person name="Kale V."/>
            <person name="Holt S."/>
            <person name="Cochrane G."/>
            <person name="Meng A."/>
            <person name="Brown T."/>
            <person name="Cohen L."/>
        </authorList>
    </citation>
    <scope>NUCLEOTIDE SEQUENCE</scope>
</reference>